<feature type="compositionally biased region" description="Polar residues" evidence="1">
    <location>
        <begin position="370"/>
        <end position="381"/>
    </location>
</feature>
<feature type="compositionally biased region" description="Basic and acidic residues" evidence="1">
    <location>
        <begin position="548"/>
        <end position="559"/>
    </location>
</feature>
<evidence type="ECO:0008006" key="4">
    <source>
        <dbReference type="Google" id="ProtNLM"/>
    </source>
</evidence>
<feature type="compositionally biased region" description="Acidic residues" evidence="1">
    <location>
        <begin position="389"/>
        <end position="398"/>
    </location>
</feature>
<accession>A0ABZ1D8A9</accession>
<feature type="region of interest" description="Disordered" evidence="1">
    <location>
        <begin position="288"/>
        <end position="707"/>
    </location>
</feature>
<dbReference type="EMBL" id="CP141889">
    <property type="protein sequence ID" value="WRT69605.1"/>
    <property type="molecule type" value="Genomic_DNA"/>
</dbReference>
<dbReference type="RefSeq" id="XP_062794344.1">
    <property type="nucleotide sequence ID" value="XM_062938293.1"/>
</dbReference>
<dbReference type="Proteomes" id="UP001329825">
    <property type="component" value="Chromosome 9"/>
</dbReference>
<feature type="compositionally biased region" description="Low complexity" evidence="1">
    <location>
        <begin position="653"/>
        <end position="667"/>
    </location>
</feature>
<feature type="compositionally biased region" description="Low complexity" evidence="1">
    <location>
        <begin position="846"/>
        <end position="859"/>
    </location>
</feature>
<feature type="compositionally biased region" description="Basic and acidic residues" evidence="1">
    <location>
        <begin position="323"/>
        <end position="333"/>
    </location>
</feature>
<feature type="compositionally biased region" description="Low complexity" evidence="1">
    <location>
        <begin position="570"/>
        <end position="588"/>
    </location>
</feature>
<feature type="compositionally biased region" description="Basic and acidic residues" evidence="1">
    <location>
        <begin position="835"/>
        <end position="845"/>
    </location>
</feature>
<feature type="compositionally biased region" description="Low complexity" evidence="1">
    <location>
        <begin position="537"/>
        <end position="547"/>
    </location>
</feature>
<feature type="compositionally biased region" description="Basic and acidic residues" evidence="1">
    <location>
        <begin position="768"/>
        <end position="781"/>
    </location>
</feature>
<sequence>MADDITSWLSRAIVQHDEEHGGNFKIPLKGKYVQMIKFSSYRDRFDPCAEIKGTISDRTHWIRVRFDVEATNDFEEPTASLPAESLTSNLRSIFLLESFRINLSPPSSSVKKKTPQSSNIVELPEVVLEILKWKVVGGSRNDPEFYENTVEIGKGKNDGDVQRLLRKWWFGESNSSQSFPSSQFETPSRLLPQNDIKIKQLASSPLTSYHSAPGRIPVNSSSSGPEPHAKSSDRTTLLDFLQPYINGPKGKKKIIPEWLFEKSDETKEMLNDIEMFGLQLEVSPQENVGASLSQHIDESTSGLPGSPDSGAALRSPQPPSETIHSRDKGKGKEITPCLDNTIQSIIHSPERPRSSVGLSSHSPSPRKSKQQPVSSVQNQVTIYHREGGDAEEDSEDDDIPIRPRPVPAKKKRRDVFDPMAMLSSSPAQEEMQVDTDQDEAEEERVSRNEPVQNDQRNRFNEGDEDEDEDELSDYEREQRRKSISKGHTNLQGGISNATSNKEIFEEKNEDEEIEETDRAVPASRSYILENANKTMENSQNSVNSNFSQEDRFNKRKEVILVDDSDQSLPQQSTISSNRSSTQTQSQNQVEHIEHVKIENPAQSQIPKRPFEVLGPSQTSMKNSSAITHISPSHPSSSNRPQSNQNKRVKIEYSTPEHTSTPTPSPQSAGKGTRKSFLDSIRIFKSSSLPRPNAIKTDEEEVDSPLVTKRKKGEEEGILERFTKWAKGNSAERVQSYARGAHMDDPEPMTGMSRNFVGSERLEEEAENVEIHEEVGGDHVKAEVQGMTQDPHQENLEDEIGKNNENSSEDSDGSQLLQSLEQEEISASDHGYQDQVKFEEAPDHLSHPSQSPSASIQSPSDTKSASQSPILRAKKLGGFKLNLQVNGLSQYEVKKAVDNINKIRSRKLGK</sequence>
<evidence type="ECO:0000256" key="1">
    <source>
        <dbReference type="SAM" id="MobiDB-lite"/>
    </source>
</evidence>
<feature type="compositionally biased region" description="Low complexity" evidence="1">
    <location>
        <begin position="354"/>
        <end position="363"/>
    </location>
</feature>
<keyword evidence="3" id="KW-1185">Reference proteome</keyword>
<protein>
    <recommendedName>
        <fullName evidence="4">Telomere replication protein EST3</fullName>
    </recommendedName>
</protein>
<evidence type="ECO:0000313" key="2">
    <source>
        <dbReference type="EMBL" id="WRT69605.1"/>
    </source>
</evidence>
<dbReference type="GeneID" id="87958724"/>
<feature type="region of interest" description="Disordered" evidence="1">
    <location>
        <begin position="761"/>
        <end position="868"/>
    </location>
</feature>
<reference evidence="2 3" key="1">
    <citation type="submission" date="2024-01" db="EMBL/GenBank/DDBJ databases">
        <title>Comparative genomics of Cryptococcus and Kwoniella reveals pathogenesis evolution and contrasting modes of karyotype evolution via chromosome fusion or intercentromeric recombination.</title>
        <authorList>
            <person name="Coelho M.A."/>
            <person name="David-Palma M."/>
            <person name="Shea T."/>
            <person name="Bowers K."/>
            <person name="McGinley-Smith S."/>
            <person name="Mohammad A.W."/>
            <person name="Gnirke A."/>
            <person name="Yurkov A.M."/>
            <person name="Nowrousian M."/>
            <person name="Sun S."/>
            <person name="Cuomo C.A."/>
            <person name="Heitman J."/>
        </authorList>
    </citation>
    <scope>NUCLEOTIDE SEQUENCE [LARGE SCALE GENOMIC DNA]</scope>
    <source>
        <strain evidence="2">CBS 11374</strain>
    </source>
</reference>
<gene>
    <name evidence="2" type="ORF">IL334_006594</name>
</gene>
<feature type="compositionally biased region" description="Acidic residues" evidence="1">
    <location>
        <begin position="431"/>
        <end position="442"/>
    </location>
</feature>
<feature type="compositionally biased region" description="Acidic residues" evidence="1">
    <location>
        <begin position="462"/>
        <end position="472"/>
    </location>
</feature>
<feature type="compositionally biased region" description="Low complexity" evidence="1">
    <location>
        <begin position="623"/>
        <end position="645"/>
    </location>
</feature>
<evidence type="ECO:0000313" key="3">
    <source>
        <dbReference type="Proteomes" id="UP001329825"/>
    </source>
</evidence>
<feature type="compositionally biased region" description="Polar residues" evidence="1">
    <location>
        <begin position="288"/>
        <end position="303"/>
    </location>
</feature>
<feature type="compositionally biased region" description="Basic and acidic residues" evidence="1">
    <location>
        <begin position="790"/>
        <end position="801"/>
    </location>
</feature>
<feature type="region of interest" description="Disordered" evidence="1">
    <location>
        <begin position="207"/>
        <end position="233"/>
    </location>
</feature>
<proteinExistence type="predicted"/>
<organism evidence="2 3">
    <name type="scientific">Kwoniella shivajii</name>
    <dbReference type="NCBI Taxonomy" id="564305"/>
    <lineage>
        <taxon>Eukaryota</taxon>
        <taxon>Fungi</taxon>
        <taxon>Dikarya</taxon>
        <taxon>Basidiomycota</taxon>
        <taxon>Agaricomycotina</taxon>
        <taxon>Tremellomycetes</taxon>
        <taxon>Tremellales</taxon>
        <taxon>Cryptococcaceae</taxon>
        <taxon>Kwoniella</taxon>
    </lineage>
</organism>
<feature type="compositionally biased region" description="Polar residues" evidence="1">
    <location>
        <begin position="485"/>
        <end position="499"/>
    </location>
</feature>
<name>A0ABZ1D8A9_9TREE</name>